<protein>
    <submittedName>
        <fullName evidence="3">DUF4325 domain-containing protein</fullName>
    </submittedName>
</protein>
<dbReference type="WBParaSite" id="L893_g2053.t1">
    <property type="protein sequence ID" value="L893_g2053.t1"/>
    <property type="gene ID" value="L893_g2053"/>
</dbReference>
<keyword evidence="2" id="KW-1185">Reference proteome</keyword>
<evidence type="ECO:0000313" key="3">
    <source>
        <dbReference type="WBParaSite" id="L893_g2053.t1"/>
    </source>
</evidence>
<feature type="compositionally biased region" description="Basic and acidic residues" evidence="1">
    <location>
        <begin position="1"/>
        <end position="18"/>
    </location>
</feature>
<reference evidence="3" key="1">
    <citation type="submission" date="2016-11" db="UniProtKB">
        <authorList>
            <consortium name="WormBaseParasite"/>
        </authorList>
    </citation>
    <scope>IDENTIFICATION</scope>
</reference>
<evidence type="ECO:0000256" key="1">
    <source>
        <dbReference type="SAM" id="MobiDB-lite"/>
    </source>
</evidence>
<proteinExistence type="predicted"/>
<feature type="region of interest" description="Disordered" evidence="1">
    <location>
        <begin position="1"/>
        <end position="30"/>
    </location>
</feature>
<organism evidence="2 3">
    <name type="scientific">Steinernema glaseri</name>
    <dbReference type="NCBI Taxonomy" id="37863"/>
    <lineage>
        <taxon>Eukaryota</taxon>
        <taxon>Metazoa</taxon>
        <taxon>Ecdysozoa</taxon>
        <taxon>Nematoda</taxon>
        <taxon>Chromadorea</taxon>
        <taxon>Rhabditida</taxon>
        <taxon>Tylenchina</taxon>
        <taxon>Panagrolaimomorpha</taxon>
        <taxon>Strongyloidoidea</taxon>
        <taxon>Steinernematidae</taxon>
        <taxon>Steinernema</taxon>
    </lineage>
</organism>
<name>A0A1I7YWV8_9BILA</name>
<dbReference type="AlphaFoldDB" id="A0A1I7YWV8"/>
<sequence length="144" mass="16326">MHRRYDRGGQHTKEEPTSMRRPLLDTPPPSYPTIRSVLTIFDNGSIYVENVARNIVEILDNRPITNRFGRVIKVLYIILFDEDSTIGLRAYGSNVDRLLAVGALAPGLKIRFSNIIKRPAVEAYNRAVSNDELLFTDRSRAALL</sequence>
<evidence type="ECO:0000313" key="2">
    <source>
        <dbReference type="Proteomes" id="UP000095287"/>
    </source>
</evidence>
<accession>A0A1I7YWV8</accession>
<dbReference type="Proteomes" id="UP000095287">
    <property type="component" value="Unplaced"/>
</dbReference>